<dbReference type="InterPro" id="IPR041698">
    <property type="entry name" value="Methyltransf_25"/>
</dbReference>
<dbReference type="SUPFAM" id="SSF53335">
    <property type="entry name" value="S-adenosyl-L-methionine-dependent methyltransferases"/>
    <property type="match status" value="1"/>
</dbReference>
<dbReference type="EMBL" id="MRTF01000004">
    <property type="protein sequence ID" value="OME93077.1"/>
    <property type="molecule type" value="Genomic_DNA"/>
</dbReference>
<keyword evidence="2 4" id="KW-0808">Transferase</keyword>
<feature type="domain" description="Methyltransferase" evidence="3">
    <location>
        <begin position="37"/>
        <end position="124"/>
    </location>
</feature>
<evidence type="ECO:0000313" key="4">
    <source>
        <dbReference type="EMBL" id="OME93077.1"/>
    </source>
</evidence>
<dbReference type="CDD" id="cd02440">
    <property type="entry name" value="AdoMet_MTases"/>
    <property type="match status" value="1"/>
</dbReference>
<sequence>MSKQVWKAYDYDRQLSFVSAYGKGVAELLAPQPGERILDLGCGTGDLAYEISASGAHVTGMDDSAEMMERAKSKYPELTFMTGDGQNFETETPYDAVFSNAALHWMKDAAGVVRSVYGALKPGGRFVAEFGGKGNIDGIYQALKTVFADHYGIDADSRNPWYFPSLGQYATLLESQGFRVHIAHHFDRPTKLPEGKDGVKYWLLHFGDRFFTGFSADEKDEAIARISQAAQATLWHEDAFYGDYRRLRVFAEKV</sequence>
<accession>A0A1R1B2S0</accession>
<reference evidence="4 5" key="1">
    <citation type="submission" date="2016-11" db="EMBL/GenBank/DDBJ databases">
        <title>Paenibacillus species isolates.</title>
        <authorList>
            <person name="Beno S.M."/>
        </authorList>
    </citation>
    <scope>NUCLEOTIDE SEQUENCE [LARGE SCALE GENOMIC DNA]</scope>
    <source>
        <strain evidence="4 5">FSL F4-0100</strain>
    </source>
</reference>
<dbReference type="AlphaFoldDB" id="A0A1R1B2S0"/>
<evidence type="ECO:0000256" key="1">
    <source>
        <dbReference type="ARBA" id="ARBA00022603"/>
    </source>
</evidence>
<proteinExistence type="predicted"/>
<name>A0A1R1B2S0_PAELA</name>
<evidence type="ECO:0000259" key="3">
    <source>
        <dbReference type="Pfam" id="PF13649"/>
    </source>
</evidence>
<gene>
    <name evidence="4" type="ORF">BK123_14580</name>
</gene>
<organism evidence="4 5">
    <name type="scientific">Paenibacillus lautus</name>
    <name type="common">Bacillus lautus</name>
    <dbReference type="NCBI Taxonomy" id="1401"/>
    <lineage>
        <taxon>Bacteria</taxon>
        <taxon>Bacillati</taxon>
        <taxon>Bacillota</taxon>
        <taxon>Bacilli</taxon>
        <taxon>Bacillales</taxon>
        <taxon>Paenibacillaceae</taxon>
        <taxon>Paenibacillus</taxon>
    </lineage>
</organism>
<dbReference type="PANTHER" id="PTHR43861">
    <property type="entry name" value="TRANS-ACONITATE 2-METHYLTRANSFERASE-RELATED"/>
    <property type="match status" value="1"/>
</dbReference>
<dbReference type="GO" id="GO:0008168">
    <property type="term" value="F:methyltransferase activity"/>
    <property type="evidence" value="ECO:0007669"/>
    <property type="project" value="UniProtKB-KW"/>
</dbReference>
<dbReference type="RefSeq" id="WP_076323102.1">
    <property type="nucleotide sequence ID" value="NZ_JBCNGP010000028.1"/>
</dbReference>
<dbReference type="STRING" id="1401.BK123_14580"/>
<dbReference type="GO" id="GO:0032259">
    <property type="term" value="P:methylation"/>
    <property type="evidence" value="ECO:0007669"/>
    <property type="project" value="UniProtKB-KW"/>
</dbReference>
<dbReference type="Pfam" id="PF13649">
    <property type="entry name" value="Methyltransf_25"/>
    <property type="match status" value="1"/>
</dbReference>
<comment type="caution">
    <text evidence="4">The sequence shown here is derived from an EMBL/GenBank/DDBJ whole genome shotgun (WGS) entry which is preliminary data.</text>
</comment>
<dbReference type="OrthoDB" id="9760689at2"/>
<dbReference type="Proteomes" id="UP000187074">
    <property type="component" value="Unassembled WGS sequence"/>
</dbReference>
<dbReference type="Gene3D" id="3.40.50.150">
    <property type="entry name" value="Vaccinia Virus protein VP39"/>
    <property type="match status" value="1"/>
</dbReference>
<keyword evidence="1 4" id="KW-0489">Methyltransferase</keyword>
<protein>
    <submittedName>
        <fullName evidence="4">SAM-dependent methyltransferase</fullName>
    </submittedName>
</protein>
<dbReference type="PANTHER" id="PTHR43861:SF1">
    <property type="entry name" value="TRANS-ACONITATE 2-METHYLTRANSFERASE"/>
    <property type="match status" value="1"/>
</dbReference>
<dbReference type="InterPro" id="IPR029063">
    <property type="entry name" value="SAM-dependent_MTases_sf"/>
</dbReference>
<evidence type="ECO:0000313" key="5">
    <source>
        <dbReference type="Proteomes" id="UP000187074"/>
    </source>
</evidence>
<evidence type="ECO:0000256" key="2">
    <source>
        <dbReference type="ARBA" id="ARBA00022679"/>
    </source>
</evidence>